<sequence>MSNQMQPVRYANYQGTITVWPIPSQLAPSSIFQEMVRSCVHIDSMNLSMHVKAPTDLKDQHDKIVLIPECFVEADGRPRASYVAWSRTADAMPDETFVGMRLPSMSEEDVEAVLKAFGPSMQDNRGKKLVPKGALLHRSWLYAVTEKYEPHYQKNNPGQGIGP</sequence>
<name>A0ACC3DWL2_9PEZI</name>
<gene>
    <name evidence="1" type="ORF">LTS18_009989</name>
</gene>
<protein>
    <submittedName>
        <fullName evidence="1">Uncharacterized protein</fullName>
    </submittedName>
</protein>
<accession>A0ACC3DWL2</accession>
<proteinExistence type="predicted"/>
<organism evidence="1 2">
    <name type="scientific">Coniosporium uncinatum</name>
    <dbReference type="NCBI Taxonomy" id="93489"/>
    <lineage>
        <taxon>Eukaryota</taxon>
        <taxon>Fungi</taxon>
        <taxon>Dikarya</taxon>
        <taxon>Ascomycota</taxon>
        <taxon>Pezizomycotina</taxon>
        <taxon>Dothideomycetes</taxon>
        <taxon>Dothideomycetes incertae sedis</taxon>
        <taxon>Coniosporium</taxon>
    </lineage>
</organism>
<keyword evidence="2" id="KW-1185">Reference proteome</keyword>
<dbReference type="Proteomes" id="UP001186974">
    <property type="component" value="Unassembled WGS sequence"/>
</dbReference>
<evidence type="ECO:0000313" key="2">
    <source>
        <dbReference type="Proteomes" id="UP001186974"/>
    </source>
</evidence>
<evidence type="ECO:0000313" key="1">
    <source>
        <dbReference type="EMBL" id="KAK3081126.1"/>
    </source>
</evidence>
<reference evidence="1" key="1">
    <citation type="submission" date="2024-09" db="EMBL/GenBank/DDBJ databases">
        <title>Black Yeasts Isolated from many extreme environments.</title>
        <authorList>
            <person name="Coleine C."/>
            <person name="Stajich J.E."/>
            <person name="Selbmann L."/>
        </authorList>
    </citation>
    <scope>NUCLEOTIDE SEQUENCE</scope>
    <source>
        <strain evidence="1">CCFEE 5737</strain>
    </source>
</reference>
<dbReference type="EMBL" id="JAWDJW010000275">
    <property type="protein sequence ID" value="KAK3081126.1"/>
    <property type="molecule type" value="Genomic_DNA"/>
</dbReference>
<comment type="caution">
    <text evidence="1">The sequence shown here is derived from an EMBL/GenBank/DDBJ whole genome shotgun (WGS) entry which is preliminary data.</text>
</comment>